<dbReference type="EMBL" id="AZBU02000002">
    <property type="protein sequence ID" value="TKR95652.1"/>
    <property type="molecule type" value="Genomic_DNA"/>
</dbReference>
<feature type="transmembrane region" description="Helical" evidence="1">
    <location>
        <begin position="70"/>
        <end position="95"/>
    </location>
</feature>
<reference evidence="2 3" key="2">
    <citation type="journal article" date="2019" name="G3 (Bethesda)">
        <title>Hybrid Assembly of the Genome of the Entomopathogenic Nematode Steinernema carpocapsae Identifies the X-Chromosome.</title>
        <authorList>
            <person name="Serra L."/>
            <person name="Macchietto M."/>
            <person name="Macias-Munoz A."/>
            <person name="McGill C.J."/>
            <person name="Rodriguez I.M."/>
            <person name="Rodriguez B."/>
            <person name="Murad R."/>
            <person name="Mortazavi A."/>
        </authorList>
    </citation>
    <scope>NUCLEOTIDE SEQUENCE [LARGE SCALE GENOMIC DNA]</scope>
    <source>
        <strain evidence="2 3">ALL</strain>
    </source>
</reference>
<gene>
    <name evidence="2" type="ORF">L596_009790</name>
</gene>
<protein>
    <submittedName>
        <fullName evidence="2">Uncharacterized protein</fullName>
    </submittedName>
</protein>
<keyword evidence="3" id="KW-1185">Reference proteome</keyword>
<accession>A0A4U5PGD1</accession>
<keyword evidence="1" id="KW-1133">Transmembrane helix</keyword>
<reference evidence="2 3" key="1">
    <citation type="journal article" date="2015" name="Genome Biol.">
        <title>Comparative genomics of Steinernema reveals deeply conserved gene regulatory networks.</title>
        <authorList>
            <person name="Dillman A.R."/>
            <person name="Macchietto M."/>
            <person name="Porter C.F."/>
            <person name="Rogers A."/>
            <person name="Williams B."/>
            <person name="Antoshechkin I."/>
            <person name="Lee M.M."/>
            <person name="Goodwin Z."/>
            <person name="Lu X."/>
            <person name="Lewis E.E."/>
            <person name="Goodrich-Blair H."/>
            <person name="Stock S.P."/>
            <person name="Adams B.J."/>
            <person name="Sternberg P.W."/>
            <person name="Mortazavi A."/>
        </authorList>
    </citation>
    <scope>NUCLEOTIDE SEQUENCE [LARGE SCALE GENOMIC DNA]</scope>
    <source>
        <strain evidence="2 3">ALL</strain>
    </source>
</reference>
<feature type="transmembrane region" description="Helical" evidence="1">
    <location>
        <begin position="40"/>
        <end position="64"/>
    </location>
</feature>
<comment type="caution">
    <text evidence="2">The sequence shown here is derived from an EMBL/GenBank/DDBJ whole genome shotgun (WGS) entry which is preliminary data.</text>
</comment>
<feature type="transmembrane region" description="Helical" evidence="1">
    <location>
        <begin position="6"/>
        <end position="28"/>
    </location>
</feature>
<organism evidence="2 3">
    <name type="scientific">Steinernema carpocapsae</name>
    <name type="common">Entomopathogenic nematode</name>
    <dbReference type="NCBI Taxonomy" id="34508"/>
    <lineage>
        <taxon>Eukaryota</taxon>
        <taxon>Metazoa</taxon>
        <taxon>Ecdysozoa</taxon>
        <taxon>Nematoda</taxon>
        <taxon>Chromadorea</taxon>
        <taxon>Rhabditida</taxon>
        <taxon>Tylenchina</taxon>
        <taxon>Panagrolaimomorpha</taxon>
        <taxon>Strongyloidoidea</taxon>
        <taxon>Steinernematidae</taxon>
        <taxon>Steinernema</taxon>
    </lineage>
</organism>
<name>A0A4U5PGD1_STECR</name>
<keyword evidence="1" id="KW-0472">Membrane</keyword>
<proteinExistence type="predicted"/>
<dbReference type="AlphaFoldDB" id="A0A4U5PGD1"/>
<evidence type="ECO:0000313" key="2">
    <source>
        <dbReference type="EMBL" id="TKR95652.1"/>
    </source>
</evidence>
<keyword evidence="1" id="KW-0812">Transmembrane</keyword>
<sequence length="154" mass="16921">MPFTVGPVICVLFNVVSLVNHGFLMFAISKRLEWRHSIKVAFVHNCFQVVFSIICIVGSAVYAANAPNQLIHVIFIGIFAVVGLVSLAVFAPFYLHLREQLKVSLTVIETQPGTSIEEQLDEAGQPVFDLPPIHYGSVLPIFAEPPSPYVCNAL</sequence>
<evidence type="ECO:0000256" key="1">
    <source>
        <dbReference type="SAM" id="Phobius"/>
    </source>
</evidence>
<evidence type="ECO:0000313" key="3">
    <source>
        <dbReference type="Proteomes" id="UP000298663"/>
    </source>
</evidence>
<dbReference type="Proteomes" id="UP000298663">
    <property type="component" value="Unassembled WGS sequence"/>
</dbReference>